<evidence type="ECO:0000313" key="1">
    <source>
        <dbReference type="EMBL" id="KAF5852287.1"/>
    </source>
</evidence>
<feature type="non-terminal residue" evidence="1">
    <location>
        <position position="105"/>
    </location>
</feature>
<accession>A0A8H6DY37</accession>
<name>A0A8H6DY37_COCSA</name>
<evidence type="ECO:0000313" key="2">
    <source>
        <dbReference type="Proteomes" id="UP000624244"/>
    </source>
</evidence>
<dbReference type="EMBL" id="WNKQ01000004">
    <property type="protein sequence ID" value="KAF5852287.1"/>
    <property type="molecule type" value="Genomic_DNA"/>
</dbReference>
<proteinExistence type="predicted"/>
<sequence>IVRDITDERIRRSRTTTLVTTTKTVREPLTPTSYIRDYLLSNTITSSIVLLDAVRVGSTPLTSDRYAASECGKLLLASQNSSAIIYIKSRIKSAAAIYNKGLKIG</sequence>
<gene>
    <name evidence="1" type="ORF">GGP41_000971</name>
</gene>
<dbReference type="AlphaFoldDB" id="A0A8H6DY37"/>
<organism evidence="1 2">
    <name type="scientific">Cochliobolus sativus</name>
    <name type="common">Common root rot and spot blotch fungus</name>
    <name type="synonym">Bipolaris sorokiniana</name>
    <dbReference type="NCBI Taxonomy" id="45130"/>
    <lineage>
        <taxon>Eukaryota</taxon>
        <taxon>Fungi</taxon>
        <taxon>Dikarya</taxon>
        <taxon>Ascomycota</taxon>
        <taxon>Pezizomycotina</taxon>
        <taxon>Dothideomycetes</taxon>
        <taxon>Pleosporomycetidae</taxon>
        <taxon>Pleosporales</taxon>
        <taxon>Pleosporineae</taxon>
        <taxon>Pleosporaceae</taxon>
        <taxon>Bipolaris</taxon>
    </lineage>
</organism>
<protein>
    <submittedName>
        <fullName evidence="1">Uncharacterized protein</fullName>
    </submittedName>
</protein>
<reference evidence="1" key="1">
    <citation type="submission" date="2019-11" db="EMBL/GenBank/DDBJ databases">
        <title>Bipolaris sorokiniana Genome sequencing.</title>
        <authorList>
            <person name="Wang H."/>
        </authorList>
    </citation>
    <scope>NUCLEOTIDE SEQUENCE</scope>
</reference>
<comment type="caution">
    <text evidence="1">The sequence shown here is derived from an EMBL/GenBank/DDBJ whole genome shotgun (WGS) entry which is preliminary data.</text>
</comment>
<dbReference type="Proteomes" id="UP000624244">
    <property type="component" value="Unassembled WGS sequence"/>
</dbReference>